<keyword evidence="8 14" id="KW-0547">Nucleotide-binding</keyword>
<evidence type="ECO:0000256" key="5">
    <source>
        <dbReference type="ARBA" id="ARBA00022553"/>
    </source>
</evidence>
<evidence type="ECO:0000256" key="7">
    <source>
        <dbReference type="ARBA" id="ARBA00022692"/>
    </source>
</evidence>
<evidence type="ECO:0000313" key="17">
    <source>
        <dbReference type="EMBL" id="CBA29889.1"/>
    </source>
</evidence>
<keyword evidence="6 14" id="KW-0808">Transferase</keyword>
<evidence type="ECO:0000256" key="6">
    <source>
        <dbReference type="ARBA" id="ARBA00022679"/>
    </source>
</evidence>
<dbReference type="InterPro" id="IPR036097">
    <property type="entry name" value="HisK_dim/P_sf"/>
</dbReference>
<evidence type="ECO:0000259" key="16">
    <source>
        <dbReference type="PROSITE" id="PS50885"/>
    </source>
</evidence>
<comment type="catalytic activity">
    <reaction evidence="1 14">
        <text>ATP + protein L-histidine = ADP + protein N-phospho-L-histidine.</text>
        <dbReference type="EC" id="2.7.13.3"/>
    </reaction>
</comment>
<dbReference type="Pfam" id="PF02518">
    <property type="entry name" value="HATPase_c"/>
    <property type="match status" value="1"/>
</dbReference>
<feature type="transmembrane region" description="Helical" evidence="14">
    <location>
        <begin position="12"/>
        <end position="34"/>
    </location>
</feature>
<evidence type="ECO:0000256" key="8">
    <source>
        <dbReference type="ARBA" id="ARBA00022741"/>
    </source>
</evidence>
<dbReference type="Pfam" id="PF00512">
    <property type="entry name" value="HisKA"/>
    <property type="match status" value="1"/>
</dbReference>
<dbReference type="PANTHER" id="PTHR45436">
    <property type="entry name" value="SENSOR HISTIDINE KINASE YKOH"/>
    <property type="match status" value="1"/>
</dbReference>
<dbReference type="Gene3D" id="1.10.287.130">
    <property type="match status" value="1"/>
</dbReference>
<comment type="subcellular location">
    <subcellularLocation>
        <location evidence="2">Cell inner membrane</location>
        <topology evidence="2">Multi-pass membrane protein</topology>
    </subcellularLocation>
</comment>
<dbReference type="Gene3D" id="3.30.565.10">
    <property type="entry name" value="Histidine kinase-like ATPase, C-terminal domain"/>
    <property type="match status" value="1"/>
</dbReference>
<keyword evidence="12 14" id="KW-0902">Two-component regulatory system</keyword>
<keyword evidence="11 14" id="KW-1133">Transmembrane helix</keyword>
<dbReference type="CDD" id="cd00082">
    <property type="entry name" value="HisKA"/>
    <property type="match status" value="1"/>
</dbReference>
<keyword evidence="3 14" id="KW-1003">Cell membrane</keyword>
<keyword evidence="5" id="KW-0597">Phosphoprotein</keyword>
<dbReference type="Gene3D" id="6.10.340.10">
    <property type="match status" value="1"/>
</dbReference>
<reference evidence="17" key="1">
    <citation type="journal article" date="2010" name="Nature">
        <title>The dynamic genome of Hydra.</title>
        <authorList>
            <person name="Chapman J.A."/>
            <person name="Kirkness E.F."/>
            <person name="Simakov O."/>
            <person name="Hampson S.E."/>
            <person name="Mitros T."/>
            <person name="Weinmaier T."/>
            <person name="Rattei T."/>
            <person name="Balasubramanian P.G."/>
            <person name="Borman J."/>
            <person name="Busam D."/>
            <person name="Disbennett K."/>
            <person name="Pfannkoch C."/>
            <person name="Sumin N."/>
            <person name="Sutton G."/>
            <person name="Viswanathan L."/>
            <person name="Walenz B."/>
            <person name="Goodstein D.M."/>
            <person name="Hellsten U."/>
            <person name="Kawashima T."/>
            <person name="Prochnik S.E."/>
            <person name="Putnam N.H."/>
            <person name="Shu S."/>
            <person name="Blumberg B."/>
            <person name="Dana C.E."/>
            <person name="Gee L."/>
            <person name="Kibler D.F."/>
            <person name="Law L."/>
            <person name="Lindgens D."/>
            <person name="Martinez D.E."/>
            <person name="Peng J."/>
            <person name="Wigge P.A."/>
            <person name="Bertulat B."/>
            <person name="Guder C."/>
            <person name="Nakamura Y."/>
            <person name="Ozbek S."/>
            <person name="Watanabe H."/>
            <person name="Khalturin K."/>
            <person name="Hemmrich G."/>
            <person name="Franke A."/>
            <person name="Augustin R."/>
            <person name="Fraune S."/>
            <person name="Hayakawa E."/>
            <person name="Hayakawa S."/>
            <person name="Hirose M."/>
            <person name="Hwang J."/>
            <person name="Ikeo K."/>
            <person name="Nishimiya-Fujisawa C."/>
            <person name="Ogura A."/>
            <person name="Takahashi T."/>
            <person name="Steinmetz P.R."/>
            <person name="Zhang X."/>
            <person name="Aufschnaiter R."/>
            <person name="Eder M.K."/>
            <person name="Gorny A.K."/>
            <person name="Salvenmoser W."/>
            <person name="Heimberg A.M."/>
            <person name="Wheeler B.M."/>
            <person name="Peterson K.J."/>
            <person name="Boettger A."/>
            <person name="Tischler P."/>
            <person name="Wolf A."/>
            <person name="Gojobori T."/>
            <person name="Remington K.A."/>
            <person name="Strausberg R.L."/>
            <person name="Venter J."/>
            <person name="Technau U."/>
            <person name="Hobmayer B."/>
            <person name="Bosch T.C."/>
            <person name="Holstein T.W."/>
            <person name="Fujisawa T."/>
            <person name="Bode H.R."/>
            <person name="David C.N."/>
            <person name="Rokhsar D.S."/>
            <person name="Steele R.E."/>
        </authorList>
    </citation>
    <scope>NUCLEOTIDE SEQUENCE</scope>
</reference>
<feature type="domain" description="Histidine kinase" evidence="15">
    <location>
        <begin position="246"/>
        <end position="460"/>
    </location>
</feature>
<evidence type="ECO:0000256" key="9">
    <source>
        <dbReference type="ARBA" id="ARBA00022777"/>
    </source>
</evidence>
<dbReference type="PRINTS" id="PR00344">
    <property type="entry name" value="BCTRLSENSOR"/>
</dbReference>
<dbReference type="PANTHER" id="PTHR45436:SF15">
    <property type="entry name" value="SENSOR HISTIDINE KINASE CUSS"/>
    <property type="match status" value="1"/>
</dbReference>
<dbReference type="InterPro" id="IPR036890">
    <property type="entry name" value="HATPase_C_sf"/>
</dbReference>
<keyword evidence="4 14" id="KW-0997">Cell inner membrane</keyword>
<proteinExistence type="predicted"/>
<keyword evidence="9 14" id="KW-0418">Kinase</keyword>
<organism evidence="17">
    <name type="scientific">Curvibacter symbiont subsp. Hydra magnipapillata</name>
    <dbReference type="NCBI Taxonomy" id="667019"/>
    <lineage>
        <taxon>Bacteria</taxon>
        <taxon>Pseudomonadati</taxon>
        <taxon>Pseudomonadota</taxon>
        <taxon>Betaproteobacteria</taxon>
        <taxon>Burkholderiales</taxon>
        <taxon>Comamonadaceae</taxon>
        <taxon>Curvibacter</taxon>
    </lineage>
</organism>
<comment type="function">
    <text evidence="14">Member of a two-component regulatory system.</text>
</comment>
<dbReference type="InterPro" id="IPR006290">
    <property type="entry name" value="CztS_silS_copS"/>
</dbReference>
<dbReference type="SUPFAM" id="SSF47384">
    <property type="entry name" value="Homodimeric domain of signal transducing histidine kinase"/>
    <property type="match status" value="1"/>
</dbReference>
<evidence type="ECO:0000256" key="10">
    <source>
        <dbReference type="ARBA" id="ARBA00022840"/>
    </source>
</evidence>
<evidence type="ECO:0000256" key="12">
    <source>
        <dbReference type="ARBA" id="ARBA00023012"/>
    </source>
</evidence>
<dbReference type="GO" id="GO:0005886">
    <property type="term" value="C:plasma membrane"/>
    <property type="evidence" value="ECO:0007669"/>
    <property type="project" value="UniProtKB-SubCell"/>
</dbReference>
<evidence type="ECO:0000256" key="4">
    <source>
        <dbReference type="ARBA" id="ARBA00022519"/>
    </source>
</evidence>
<dbReference type="PROSITE" id="PS50885">
    <property type="entry name" value="HAMP"/>
    <property type="match status" value="1"/>
</dbReference>
<dbReference type="InterPro" id="IPR050428">
    <property type="entry name" value="TCS_sensor_his_kinase"/>
</dbReference>
<keyword evidence="10 14" id="KW-0067">ATP-binding</keyword>
<evidence type="ECO:0000256" key="14">
    <source>
        <dbReference type="RuleBase" id="RU364088"/>
    </source>
</evidence>
<evidence type="ECO:0000256" key="3">
    <source>
        <dbReference type="ARBA" id="ARBA00022475"/>
    </source>
</evidence>
<keyword evidence="7 14" id="KW-0812">Transmembrane</keyword>
<feature type="transmembrane region" description="Helical" evidence="14">
    <location>
        <begin position="165"/>
        <end position="184"/>
    </location>
</feature>
<dbReference type="InterPro" id="IPR003594">
    <property type="entry name" value="HATPase_dom"/>
</dbReference>
<dbReference type="GO" id="GO:0000155">
    <property type="term" value="F:phosphorelay sensor kinase activity"/>
    <property type="evidence" value="ECO:0007669"/>
    <property type="project" value="InterPro"/>
</dbReference>
<dbReference type="GO" id="GO:0005524">
    <property type="term" value="F:ATP binding"/>
    <property type="evidence" value="ECO:0007669"/>
    <property type="project" value="UniProtKB-KW"/>
</dbReference>
<dbReference type="CDD" id="cd00075">
    <property type="entry name" value="HATPase"/>
    <property type="match status" value="1"/>
</dbReference>
<dbReference type="InterPro" id="IPR048590">
    <property type="entry name" value="CusS-like_sensor"/>
</dbReference>
<dbReference type="FunFam" id="1.10.287.130:FF:000001">
    <property type="entry name" value="Two-component sensor histidine kinase"/>
    <property type="match status" value="1"/>
</dbReference>
<dbReference type="EC" id="2.7.13.3" evidence="14"/>
<keyword evidence="13 14" id="KW-0472">Membrane</keyword>
<protein>
    <recommendedName>
        <fullName evidence="14">Sensor protein</fullName>
        <ecNumber evidence="14">2.7.13.3</ecNumber>
    </recommendedName>
</protein>
<name>C9YBE0_CURXX</name>
<dbReference type="PROSITE" id="PS50109">
    <property type="entry name" value="HIS_KIN"/>
    <property type="match status" value="1"/>
</dbReference>
<evidence type="ECO:0000259" key="15">
    <source>
        <dbReference type="PROSITE" id="PS50109"/>
    </source>
</evidence>
<dbReference type="Pfam" id="PF21085">
    <property type="entry name" value="CusS"/>
    <property type="match status" value="1"/>
</dbReference>
<dbReference type="InterPro" id="IPR003661">
    <property type="entry name" value="HisK_dim/P_dom"/>
</dbReference>
<dbReference type="InterPro" id="IPR004358">
    <property type="entry name" value="Sig_transdc_His_kin-like_C"/>
</dbReference>
<dbReference type="InterPro" id="IPR005467">
    <property type="entry name" value="His_kinase_dom"/>
</dbReference>
<dbReference type="CDD" id="cd06225">
    <property type="entry name" value="HAMP"/>
    <property type="match status" value="1"/>
</dbReference>
<dbReference type="EMBL" id="FN543104">
    <property type="protein sequence ID" value="CBA29889.1"/>
    <property type="molecule type" value="Genomic_DNA"/>
</dbReference>
<dbReference type="SUPFAM" id="SSF55874">
    <property type="entry name" value="ATPase domain of HSP90 chaperone/DNA topoisomerase II/histidine kinase"/>
    <property type="match status" value="1"/>
</dbReference>
<sequence length="470" mass="52259">MTKRFSLTTRLTLFYTLASATVLLGLGGVTSLAMNQHFEDLDRSLLEDKIHLVQEVALKATSRKDFEDRLNDVLHSHEGLIVAVQASGKILYETAPLKIPDRYASQIGRDLRSQSVSNWQDAGHQYRALGTLIATDFQRDEPLAVWVALDTKSHDHFQAHFQTTLVFYVTLATLFSGLLGWLAANRGLAPLRIMRTRAQAVTSNKFEERMPVEAVPVEMADLASTLNDMLDRLQEDFRRLSEFSSDLAHELRTPISNLLTETQVTLSTKRSNEDYQDVLASNSEELQRLARMVSDMLFLAKTEHGLALPSQETVEVEVEAQALFDFYEALATDKDIRLELTGSGAISGDRLMLRRALSNLLSNAIRHATPDSTVSIHIEYTHDWTEVSVTNPGNTISPDMQPRLFDRFFRVDKSRTHPESDGAGLGLAITRAIMDTHGGGIAVSSEAGMTRFTLRFPKASGLTANTNAPV</sequence>
<gene>
    <name evidence="17" type="ORF">Csp_A14410</name>
</gene>
<dbReference type="SMART" id="SM00387">
    <property type="entry name" value="HATPase_c"/>
    <property type="match status" value="1"/>
</dbReference>
<dbReference type="SMART" id="SM00388">
    <property type="entry name" value="HisKA"/>
    <property type="match status" value="1"/>
</dbReference>
<dbReference type="InterPro" id="IPR003660">
    <property type="entry name" value="HAMP_dom"/>
</dbReference>
<dbReference type="NCBIfam" id="TIGR01386">
    <property type="entry name" value="cztS_silS_copS"/>
    <property type="match status" value="1"/>
</dbReference>
<feature type="domain" description="HAMP" evidence="16">
    <location>
        <begin position="185"/>
        <end position="238"/>
    </location>
</feature>
<accession>C9YBE0</accession>
<evidence type="ECO:0000256" key="11">
    <source>
        <dbReference type="ARBA" id="ARBA00022989"/>
    </source>
</evidence>
<evidence type="ECO:0000256" key="2">
    <source>
        <dbReference type="ARBA" id="ARBA00004429"/>
    </source>
</evidence>
<dbReference type="AlphaFoldDB" id="C9YBE0"/>
<dbReference type="Pfam" id="PF00672">
    <property type="entry name" value="HAMP"/>
    <property type="match status" value="1"/>
</dbReference>
<evidence type="ECO:0000256" key="1">
    <source>
        <dbReference type="ARBA" id="ARBA00000085"/>
    </source>
</evidence>
<evidence type="ECO:0000256" key="13">
    <source>
        <dbReference type="ARBA" id="ARBA00023136"/>
    </source>
</evidence>
<dbReference type="SMART" id="SM00304">
    <property type="entry name" value="HAMP"/>
    <property type="match status" value="1"/>
</dbReference>